<dbReference type="AlphaFoldDB" id="A0A6A5USE1"/>
<protein>
    <submittedName>
        <fullName evidence="4">PLP-dependent transferase</fullName>
    </submittedName>
</protein>
<dbReference type="CDD" id="cd03109">
    <property type="entry name" value="DTBS"/>
    <property type="match status" value="1"/>
</dbReference>
<dbReference type="GO" id="GO:0004141">
    <property type="term" value="F:dethiobiotin synthase activity"/>
    <property type="evidence" value="ECO:0007669"/>
    <property type="project" value="InterPro"/>
</dbReference>
<dbReference type="HAMAP" id="MF_00336">
    <property type="entry name" value="BioD"/>
    <property type="match status" value="1"/>
</dbReference>
<dbReference type="OrthoDB" id="425114at2759"/>
<dbReference type="InterPro" id="IPR015421">
    <property type="entry name" value="PyrdxlP-dep_Trfase_major"/>
</dbReference>
<proteinExistence type="inferred from homology"/>
<gene>
    <name evidence="4" type="ORF">BU23DRAFT_521625</name>
</gene>
<dbReference type="GO" id="GO:0005524">
    <property type="term" value="F:ATP binding"/>
    <property type="evidence" value="ECO:0007669"/>
    <property type="project" value="InterPro"/>
</dbReference>
<dbReference type="Gene3D" id="3.40.50.300">
    <property type="entry name" value="P-loop containing nucleotide triphosphate hydrolases"/>
    <property type="match status" value="1"/>
</dbReference>
<dbReference type="FunFam" id="3.90.1150.10:FF:000080">
    <property type="entry name" value="Bifunctional dethiobiotin synthetase/adenosylmethionine-8-amino-7-oxononanoate aminotransferase"/>
    <property type="match status" value="1"/>
</dbReference>
<dbReference type="GO" id="GO:0000287">
    <property type="term" value="F:magnesium ion binding"/>
    <property type="evidence" value="ECO:0007669"/>
    <property type="project" value="InterPro"/>
</dbReference>
<dbReference type="InterPro" id="IPR049704">
    <property type="entry name" value="Aminotrans_3_PPA_site"/>
</dbReference>
<dbReference type="EMBL" id="ML976818">
    <property type="protein sequence ID" value="KAF1964007.1"/>
    <property type="molecule type" value="Genomic_DNA"/>
</dbReference>
<dbReference type="PANTHER" id="PTHR42684:SF3">
    <property type="entry name" value="ADENOSYLMETHIONINE-8-AMINO-7-OXONONANOATE AMINOTRANSFERASE"/>
    <property type="match status" value="1"/>
</dbReference>
<dbReference type="GO" id="GO:0009102">
    <property type="term" value="P:biotin biosynthetic process"/>
    <property type="evidence" value="ECO:0007669"/>
    <property type="project" value="UniProtKB-UniPathway"/>
</dbReference>
<sequence length="867" mass="96454">MSRVPSGLWQNLIALQVYGANTNVGKTVFSTLLGAHFVRRVGRRKWSLHYIKPVSTGPAEDADDSYVKRYVNVDRVNVTTLFQFKDPVSPHVAARSAKFIPSDDHLVKRVYTKIREDASKFSWETHVGLTIVETAGGVLSPGPSGAPQADIFRPLRLPVILVGDHRLGGIASTISAAESLVLRGYDISAVICFDDKGRFENSDYLLKYFQNMDIPAFTIPWIPVLEGYNKKQEREAMGKYYEEQSMSDEMQRLARYIVDHHTERLASMDKLAARTRKSIWHPFTQHKSIAKTDDILVFDSAYGDYFQARHTPTSSKGHHVANTAEKPILYPAFDGSASWWTQGLGHGNPQLSLAAAYAAGRYGHVMFAGATHEPAVTLSETLLEGMNNPRLAKCFYTDDGSTAAEVGIKMALRATCKRYGWDGSKDNVGVLGLKGSYHGDTIGAMDASEPNVYNEKVDWYRGRGYWFEFPTVRMKMGEWVVEPPRGMAKELGGPELFSHLDDVFDFEGRGQGQGRRWWLYERYIRNTLDDLVKRQGRKFGALVMEPILLGAGGMLFVDPLFQRKLVEVVRSYQFTEKETDPPSDPLHWTGVPVLFDEVFTGLHRLGHFTPSSLLQVHPDISIHAKLLTGGLLPLSVTLASKAIFNAFLSPSKSDALLHGHSYTAHPIGCHVANTSLKEMEVLKRGYAWKNFKRKWERDTGHRGGEVPAGRWGMTAGLNVASKTQGVKTWSMWSKPLVVWLSYHKAVDHVIALGSVLAISLKDAEGSGYTSNAAAGLRDALLNDRSRTAVSVHSRVLGNVIYLMASLTTLPKDLDAVGDALKQKLNQVSGIETGLARKSKHEGQIEDVTWMAEEDAKEHENHWGTRTP</sequence>
<dbReference type="InterPro" id="IPR027417">
    <property type="entry name" value="P-loop_NTPase"/>
</dbReference>
<evidence type="ECO:0000313" key="4">
    <source>
        <dbReference type="EMBL" id="KAF1964007.1"/>
    </source>
</evidence>
<dbReference type="InterPro" id="IPR005814">
    <property type="entry name" value="Aminotrans_3"/>
</dbReference>
<dbReference type="PROSITE" id="PS00600">
    <property type="entry name" value="AA_TRANSFER_CLASS_3"/>
    <property type="match status" value="1"/>
</dbReference>
<evidence type="ECO:0000313" key="5">
    <source>
        <dbReference type="Proteomes" id="UP000800036"/>
    </source>
</evidence>
<dbReference type="GO" id="GO:0005739">
    <property type="term" value="C:mitochondrion"/>
    <property type="evidence" value="ECO:0007669"/>
    <property type="project" value="UniProtKB-SubCell"/>
</dbReference>
<keyword evidence="3 4" id="KW-0808">Transferase</keyword>
<dbReference type="UniPathway" id="UPA00078"/>
<dbReference type="InterPro" id="IPR015424">
    <property type="entry name" value="PyrdxlP-dep_Trfase"/>
</dbReference>
<dbReference type="SUPFAM" id="SSF53383">
    <property type="entry name" value="PLP-dependent transferases"/>
    <property type="match status" value="1"/>
</dbReference>
<dbReference type="Gene3D" id="3.40.640.10">
    <property type="entry name" value="Type I PLP-dependent aspartate aminotransferase-like (Major domain)"/>
    <property type="match status" value="1"/>
</dbReference>
<dbReference type="Proteomes" id="UP000800036">
    <property type="component" value="Unassembled WGS sequence"/>
</dbReference>
<reference evidence="4" key="1">
    <citation type="journal article" date="2020" name="Stud. Mycol.">
        <title>101 Dothideomycetes genomes: a test case for predicting lifestyles and emergence of pathogens.</title>
        <authorList>
            <person name="Haridas S."/>
            <person name="Albert R."/>
            <person name="Binder M."/>
            <person name="Bloem J."/>
            <person name="Labutti K."/>
            <person name="Salamov A."/>
            <person name="Andreopoulos B."/>
            <person name="Baker S."/>
            <person name="Barry K."/>
            <person name="Bills G."/>
            <person name="Bluhm B."/>
            <person name="Cannon C."/>
            <person name="Castanera R."/>
            <person name="Culley D."/>
            <person name="Daum C."/>
            <person name="Ezra D."/>
            <person name="Gonzalez J."/>
            <person name="Henrissat B."/>
            <person name="Kuo A."/>
            <person name="Liang C."/>
            <person name="Lipzen A."/>
            <person name="Lutzoni F."/>
            <person name="Magnuson J."/>
            <person name="Mondo S."/>
            <person name="Nolan M."/>
            <person name="Ohm R."/>
            <person name="Pangilinan J."/>
            <person name="Park H.-J."/>
            <person name="Ramirez L."/>
            <person name="Alfaro M."/>
            <person name="Sun H."/>
            <person name="Tritt A."/>
            <person name="Yoshinaga Y."/>
            <person name="Zwiers L.-H."/>
            <person name="Turgeon B."/>
            <person name="Goodwin S."/>
            <person name="Spatafora J."/>
            <person name="Crous P."/>
            <person name="Grigoriev I."/>
        </authorList>
    </citation>
    <scope>NUCLEOTIDE SEQUENCE</scope>
    <source>
        <strain evidence="4">CBS 107.79</strain>
    </source>
</reference>
<accession>A0A6A5USE1</accession>
<dbReference type="Pfam" id="PF00202">
    <property type="entry name" value="Aminotran_3"/>
    <property type="match status" value="2"/>
</dbReference>
<dbReference type="InterPro" id="IPR004472">
    <property type="entry name" value="DTB_synth_BioD"/>
</dbReference>
<name>A0A6A5USE1_9PLEO</name>
<dbReference type="PANTHER" id="PTHR42684">
    <property type="entry name" value="ADENOSYLMETHIONINE-8-AMINO-7-OXONONANOATE AMINOTRANSFERASE"/>
    <property type="match status" value="1"/>
</dbReference>
<comment type="subcellular location">
    <subcellularLocation>
        <location evidence="1">Mitochondrion</location>
    </subcellularLocation>
</comment>
<dbReference type="GO" id="GO:0004015">
    <property type="term" value="F:adenosylmethionine-8-amino-7-oxononanoate transaminase activity"/>
    <property type="evidence" value="ECO:0007669"/>
    <property type="project" value="TreeGrafter"/>
</dbReference>
<evidence type="ECO:0000256" key="3">
    <source>
        <dbReference type="ARBA" id="ARBA00022679"/>
    </source>
</evidence>
<dbReference type="SUPFAM" id="SSF52540">
    <property type="entry name" value="P-loop containing nucleoside triphosphate hydrolases"/>
    <property type="match status" value="1"/>
</dbReference>
<dbReference type="Pfam" id="PF13500">
    <property type="entry name" value="AAA_26"/>
    <property type="match status" value="1"/>
</dbReference>
<keyword evidence="2" id="KW-0032">Aminotransferase</keyword>
<keyword evidence="5" id="KW-1185">Reference proteome</keyword>
<dbReference type="GO" id="GO:0030170">
    <property type="term" value="F:pyridoxal phosphate binding"/>
    <property type="evidence" value="ECO:0007669"/>
    <property type="project" value="InterPro"/>
</dbReference>
<evidence type="ECO:0000256" key="1">
    <source>
        <dbReference type="ARBA" id="ARBA00004173"/>
    </source>
</evidence>
<evidence type="ECO:0000256" key="2">
    <source>
        <dbReference type="ARBA" id="ARBA00022576"/>
    </source>
</evidence>
<organism evidence="4 5">
    <name type="scientific">Bimuria novae-zelandiae CBS 107.79</name>
    <dbReference type="NCBI Taxonomy" id="1447943"/>
    <lineage>
        <taxon>Eukaryota</taxon>
        <taxon>Fungi</taxon>
        <taxon>Dikarya</taxon>
        <taxon>Ascomycota</taxon>
        <taxon>Pezizomycotina</taxon>
        <taxon>Dothideomycetes</taxon>
        <taxon>Pleosporomycetidae</taxon>
        <taxon>Pleosporales</taxon>
        <taxon>Massarineae</taxon>
        <taxon>Didymosphaeriaceae</taxon>
        <taxon>Bimuria</taxon>
    </lineage>
</organism>